<sequence>MRFHFPIIIIDEDFRSENASGLGIRRLAEAIEAEGMEVLGVTSYGDLSSFAQQQSRASAFILSIDDEELVNEEEETIAELRAFVSEIRLRNAEIPIFLHGETRTSRHIPNDVLRELHGFIHMFEDTPEFIARYVVREAKAYLDSLPPPFFRALTHYAADGSYSWHCPGHSGGVAFLKSPVGQMFHQFFGENMLRADVCNAVEELGQLLDHTGPVAASERNAARIFNADHLFFVTNGTSTSNKIVWHSTVAPGDIVVVDRNCHKSILHAIIMTGAIPVFLMPTRNNYGIIGPIPKSEFSWKKIQKKIAAHPFASKVKGKPRVLTITQSTYDGILYNVEEIKEMLDGKIDTLHFDEAWLPHAAFHDFYGDYHAIGADRPRCKESMVFSTQSTHKLLAGLSQASQILVQDSETRRLDRDVFNEAYLMHTSTSPQYAIIASCDVAAAMMEEPGGTALVEESIAEALDFRRAMRKVDEEWGADWWFKVWGPDDLSEEGIEEREAWMLKPGERWHGFGELAPGFNMLDPIKATVITPGLDVGGDFADWGIPAAIVTKYLAEHGVIVEKCGLYSFFIMFTIGITKGRWNTMVTELQQFKDDYDRNQPLWKVLPEFCQKHPRYERVGLRDLCQQIHDVYKANDVARLTTEMYLSDMEPAMRPADAFARMAHREIERVEIDRLEGRVTSVLLTPYPPGIPLLIPGERFNATIVRYLSFARDFNERFPGFETDIHGLVQDESNGRVRYFVDCVR</sequence>
<dbReference type="GO" id="GO:0008792">
    <property type="term" value="F:arginine decarboxylase activity"/>
    <property type="evidence" value="ECO:0007669"/>
    <property type="project" value="TreeGrafter"/>
</dbReference>
<dbReference type="PANTHER" id="PTHR45229">
    <property type="entry name" value="CONSTITUTIVE ORNITHINE DECARBOXYLASE"/>
    <property type="match status" value="1"/>
</dbReference>
<dbReference type="GO" id="GO:0006527">
    <property type="term" value="P:L-arginine catabolic process"/>
    <property type="evidence" value="ECO:0007669"/>
    <property type="project" value="TreeGrafter"/>
</dbReference>
<evidence type="ECO:0000256" key="4">
    <source>
        <dbReference type="ARBA" id="ARBA00023239"/>
    </source>
</evidence>
<dbReference type="Gene3D" id="3.40.50.2300">
    <property type="match status" value="1"/>
</dbReference>
<evidence type="ECO:0000256" key="2">
    <source>
        <dbReference type="ARBA" id="ARBA00022793"/>
    </source>
</evidence>
<dbReference type="KEGG" id="ddz:DSYM_04220"/>
<dbReference type="InterPro" id="IPR011193">
    <property type="entry name" value="Orn/lys/arg_de-COase"/>
</dbReference>
<dbReference type="Gene3D" id="3.40.640.10">
    <property type="entry name" value="Type I PLP-dependent aspartate aminotransferase-like (Major domain)"/>
    <property type="match status" value="1"/>
</dbReference>
<dbReference type="Pfam" id="PF01276">
    <property type="entry name" value="OKR_DC_1"/>
    <property type="match status" value="1"/>
</dbReference>
<keyword evidence="2" id="KW-0210">Decarboxylase</keyword>
<evidence type="ECO:0000313" key="8">
    <source>
        <dbReference type="Proteomes" id="UP000662914"/>
    </source>
</evidence>
<dbReference type="Pfam" id="PF03711">
    <property type="entry name" value="OKR_DC_1_C"/>
    <property type="match status" value="1"/>
</dbReference>
<dbReference type="Gene3D" id="3.90.1150.10">
    <property type="entry name" value="Aspartate Aminotransferase, domain 1"/>
    <property type="match status" value="1"/>
</dbReference>
<dbReference type="PIRSF" id="PIRSF009393">
    <property type="entry name" value="Orn_decarb"/>
    <property type="match status" value="1"/>
</dbReference>
<keyword evidence="4" id="KW-0456">Lyase</keyword>
<evidence type="ECO:0000256" key="5">
    <source>
        <dbReference type="PIRSR" id="PIRSR009393-1"/>
    </source>
</evidence>
<dbReference type="SUPFAM" id="SSF53383">
    <property type="entry name" value="PLP-dependent transferases"/>
    <property type="match status" value="1"/>
</dbReference>
<evidence type="ECO:0000256" key="3">
    <source>
        <dbReference type="ARBA" id="ARBA00022898"/>
    </source>
</evidence>
<dbReference type="EMBL" id="AP021857">
    <property type="protein sequence ID" value="BBO19723.1"/>
    <property type="molecule type" value="Genomic_DNA"/>
</dbReference>
<feature type="domain" description="Orn/Lys/Arg decarboxylases family 1 pyridoxal-P attachment site" evidence="6">
    <location>
        <begin position="387"/>
        <end position="401"/>
    </location>
</feature>
<keyword evidence="3 5" id="KW-0663">Pyridoxal phosphate</keyword>
<evidence type="ECO:0000313" key="7">
    <source>
        <dbReference type="EMBL" id="BBO19723.1"/>
    </source>
</evidence>
<evidence type="ECO:0000256" key="1">
    <source>
        <dbReference type="ARBA" id="ARBA00010671"/>
    </source>
</evidence>
<dbReference type="InterPro" id="IPR015421">
    <property type="entry name" value="PyrdxlP-dep_Trfase_major"/>
</dbReference>
<dbReference type="InterPro" id="IPR036633">
    <property type="entry name" value="Prn/Lys/Arg_de-COase_C_sf"/>
</dbReference>
<dbReference type="FunFam" id="3.40.640.10:FF:000008">
    <property type="entry name" value="Lysine decarboxylase, inducible"/>
    <property type="match status" value="1"/>
</dbReference>
<dbReference type="Proteomes" id="UP000662914">
    <property type="component" value="Chromosome"/>
</dbReference>
<gene>
    <name evidence="7" type="ORF">DSYM_04220</name>
</gene>
<dbReference type="AlphaFoldDB" id="A0A809QWC6"/>
<proteinExistence type="inferred from homology"/>
<dbReference type="InterPro" id="IPR008286">
    <property type="entry name" value="Prn/Lys/Arg_de-COase_C"/>
</dbReference>
<protein>
    <submittedName>
        <fullName evidence="7">Lysine decarboxylase</fullName>
    </submittedName>
</protein>
<dbReference type="InterPro" id="IPR005308">
    <property type="entry name" value="OKR_de-COase_N"/>
</dbReference>
<dbReference type="PROSITE" id="PS00703">
    <property type="entry name" value="OKR_DC_1"/>
    <property type="match status" value="1"/>
</dbReference>
<dbReference type="Gene3D" id="3.90.100.10">
    <property type="entry name" value="Orn/Lys/Arg decarboxylase, C-terminal domain"/>
    <property type="match status" value="1"/>
</dbReference>
<feature type="modified residue" description="N6-(pyridoxal phosphate)lysine" evidence="5">
    <location>
        <position position="392"/>
    </location>
</feature>
<dbReference type="InterPro" id="IPR000310">
    <property type="entry name" value="Orn/Lys/Arg_deCO2ase_major_dom"/>
</dbReference>
<comment type="similarity">
    <text evidence="1">Belongs to the Orn/Lys/Arg decarboxylase class-I family.</text>
</comment>
<reference evidence="7" key="1">
    <citation type="journal article" name="DNA Res.">
        <title>The physiological potential of anammox bacteria as revealed by their core genome structure.</title>
        <authorList>
            <person name="Okubo T."/>
            <person name="Toyoda A."/>
            <person name="Fukuhara K."/>
            <person name="Uchiyama I."/>
            <person name="Harigaya Y."/>
            <person name="Kuroiwa M."/>
            <person name="Suzuki T."/>
            <person name="Murakami Y."/>
            <person name="Suwa Y."/>
            <person name="Takami H."/>
        </authorList>
    </citation>
    <scope>NUCLEOTIDE SEQUENCE</scope>
    <source>
        <strain evidence="7">317325-3</strain>
    </source>
</reference>
<dbReference type="SUPFAM" id="SSF55904">
    <property type="entry name" value="Ornithine decarboxylase C-terminal domain"/>
    <property type="match status" value="1"/>
</dbReference>
<dbReference type="InterPro" id="IPR015422">
    <property type="entry name" value="PyrdxlP-dep_Trfase_small"/>
</dbReference>
<dbReference type="GO" id="GO:0030170">
    <property type="term" value="F:pyridoxal phosphate binding"/>
    <property type="evidence" value="ECO:0007669"/>
    <property type="project" value="TreeGrafter"/>
</dbReference>
<dbReference type="Pfam" id="PF03709">
    <property type="entry name" value="OKR_DC_1_N"/>
    <property type="match status" value="1"/>
</dbReference>
<dbReference type="GO" id="GO:0005829">
    <property type="term" value="C:cytosol"/>
    <property type="evidence" value="ECO:0007669"/>
    <property type="project" value="TreeGrafter"/>
</dbReference>
<accession>A0A809QWC6</accession>
<name>A0A809QWC6_9PROT</name>
<organism evidence="7 8">
    <name type="scientific">Candidatus Desulfobacillus denitrificans</name>
    <dbReference type="NCBI Taxonomy" id="2608985"/>
    <lineage>
        <taxon>Bacteria</taxon>
        <taxon>Pseudomonadati</taxon>
        <taxon>Pseudomonadota</taxon>
        <taxon>Betaproteobacteria</taxon>
        <taxon>Candidatus Desulfobacillus</taxon>
    </lineage>
</organism>
<evidence type="ECO:0000259" key="6">
    <source>
        <dbReference type="PROSITE" id="PS00703"/>
    </source>
</evidence>
<dbReference type="InterPro" id="IPR015424">
    <property type="entry name" value="PyrdxlP-dep_Trfase"/>
</dbReference>
<dbReference type="PANTHER" id="PTHR45229:SF3">
    <property type="entry name" value="BIODEGRADATIVE ARGININE DECARBOXYLASE"/>
    <property type="match status" value="1"/>
</dbReference>